<evidence type="ECO:0000313" key="4">
    <source>
        <dbReference type="EMBL" id="MCD2195108.1"/>
    </source>
</evidence>
<keyword evidence="1 2" id="KW-0238">DNA-binding</keyword>
<reference evidence="4 5" key="1">
    <citation type="submission" date="2021-11" db="EMBL/GenBank/DDBJ databases">
        <title>Draft genome sequence of Actinomycetospora sp. SF1 isolated from the rhizosphere soil.</title>
        <authorList>
            <person name="Duangmal K."/>
            <person name="Chantavorakit T."/>
        </authorList>
    </citation>
    <scope>NUCLEOTIDE SEQUENCE [LARGE SCALE GENOMIC DNA]</scope>
    <source>
        <strain evidence="4 5">TBRC 5722</strain>
    </source>
</reference>
<dbReference type="InterPro" id="IPR009057">
    <property type="entry name" value="Homeodomain-like_sf"/>
</dbReference>
<evidence type="ECO:0000256" key="2">
    <source>
        <dbReference type="PROSITE-ProRule" id="PRU00335"/>
    </source>
</evidence>
<feature type="DNA-binding region" description="H-T-H motif" evidence="2">
    <location>
        <begin position="35"/>
        <end position="54"/>
    </location>
</feature>
<protein>
    <submittedName>
        <fullName evidence="4">TetR/AcrR family transcriptional regulator</fullName>
    </submittedName>
</protein>
<dbReference type="RefSeq" id="WP_230735826.1">
    <property type="nucleotide sequence ID" value="NZ_JAJNDB010000003.1"/>
</dbReference>
<dbReference type="Proteomes" id="UP001199469">
    <property type="component" value="Unassembled WGS sequence"/>
</dbReference>
<evidence type="ECO:0000313" key="5">
    <source>
        <dbReference type="Proteomes" id="UP001199469"/>
    </source>
</evidence>
<dbReference type="PROSITE" id="PS50977">
    <property type="entry name" value="HTH_TETR_2"/>
    <property type="match status" value="1"/>
</dbReference>
<dbReference type="Gene3D" id="1.10.357.10">
    <property type="entry name" value="Tetracycline Repressor, domain 2"/>
    <property type="match status" value="1"/>
</dbReference>
<dbReference type="InterPro" id="IPR001647">
    <property type="entry name" value="HTH_TetR"/>
</dbReference>
<feature type="domain" description="HTH tetR-type" evidence="3">
    <location>
        <begin position="12"/>
        <end position="72"/>
    </location>
</feature>
<evidence type="ECO:0000256" key="1">
    <source>
        <dbReference type="ARBA" id="ARBA00023125"/>
    </source>
</evidence>
<accession>A0ABS8PA58</accession>
<comment type="caution">
    <text evidence="4">The sequence shown here is derived from an EMBL/GenBank/DDBJ whole genome shotgun (WGS) entry which is preliminary data.</text>
</comment>
<dbReference type="Pfam" id="PF00440">
    <property type="entry name" value="TetR_N"/>
    <property type="match status" value="1"/>
</dbReference>
<sequence length="199" mass="21195">MAKAGTKGVSRAEREEQILGVAFEEFGLRGHAQVSVAEVARRADISKPLIYSYFGSRDGLASACVRRAGDLLVAGVAAARVDADAGRRALDTFAAIFAVLDDCRHAWSVLYDPTIPRGSDVHALARSYRADLAAMGAEGAADVLRRAGNADPLDHDLLARVWAQSVSAVVTWWLEHPDLAADAMVARCARVLVAMGNPI</sequence>
<gene>
    <name evidence="4" type="ORF">LQ327_17210</name>
</gene>
<evidence type="ECO:0000259" key="3">
    <source>
        <dbReference type="PROSITE" id="PS50977"/>
    </source>
</evidence>
<proteinExistence type="predicted"/>
<keyword evidence="5" id="KW-1185">Reference proteome</keyword>
<dbReference type="InterPro" id="IPR050109">
    <property type="entry name" value="HTH-type_TetR-like_transc_reg"/>
</dbReference>
<dbReference type="EMBL" id="JAJNDB010000003">
    <property type="protein sequence ID" value="MCD2195108.1"/>
    <property type="molecule type" value="Genomic_DNA"/>
</dbReference>
<dbReference type="PANTHER" id="PTHR30055:SF226">
    <property type="entry name" value="HTH-TYPE TRANSCRIPTIONAL REGULATOR PKSA"/>
    <property type="match status" value="1"/>
</dbReference>
<organism evidence="4 5">
    <name type="scientific">Actinomycetospora endophytica</name>
    <dbReference type="NCBI Taxonomy" id="2291215"/>
    <lineage>
        <taxon>Bacteria</taxon>
        <taxon>Bacillati</taxon>
        <taxon>Actinomycetota</taxon>
        <taxon>Actinomycetes</taxon>
        <taxon>Pseudonocardiales</taxon>
        <taxon>Pseudonocardiaceae</taxon>
        <taxon>Actinomycetospora</taxon>
    </lineage>
</organism>
<name>A0ABS8PA58_9PSEU</name>
<dbReference type="SUPFAM" id="SSF46689">
    <property type="entry name" value="Homeodomain-like"/>
    <property type="match status" value="1"/>
</dbReference>
<dbReference type="PRINTS" id="PR00455">
    <property type="entry name" value="HTHTETR"/>
</dbReference>
<dbReference type="PANTHER" id="PTHR30055">
    <property type="entry name" value="HTH-TYPE TRANSCRIPTIONAL REGULATOR RUTR"/>
    <property type="match status" value="1"/>
</dbReference>